<evidence type="ECO:0000259" key="4">
    <source>
        <dbReference type="PROSITE" id="PS50043"/>
    </source>
</evidence>
<keyword evidence="6" id="KW-1185">Reference proteome</keyword>
<keyword evidence="1" id="KW-0805">Transcription regulation</keyword>
<dbReference type="InterPro" id="IPR036388">
    <property type="entry name" value="WH-like_DNA-bd_sf"/>
</dbReference>
<dbReference type="Pfam" id="PF00196">
    <property type="entry name" value="GerE"/>
    <property type="match status" value="1"/>
</dbReference>
<accession>A0ABX1FBW6</accession>
<dbReference type="PRINTS" id="PR00038">
    <property type="entry name" value="HTHLUXR"/>
</dbReference>
<dbReference type="PROSITE" id="PS50043">
    <property type="entry name" value="HTH_LUXR_2"/>
    <property type="match status" value="1"/>
</dbReference>
<protein>
    <submittedName>
        <fullName evidence="5">Response regulator transcription factor</fullName>
    </submittedName>
</protein>
<dbReference type="PROSITE" id="PS00622">
    <property type="entry name" value="HTH_LUXR_1"/>
    <property type="match status" value="1"/>
</dbReference>
<dbReference type="PANTHER" id="PTHR44688">
    <property type="entry name" value="DNA-BINDING TRANSCRIPTIONAL ACTIVATOR DEVR_DOSR"/>
    <property type="match status" value="1"/>
</dbReference>
<keyword evidence="2" id="KW-0238">DNA-binding</keyword>
<dbReference type="EMBL" id="VSRL01000013">
    <property type="protein sequence ID" value="NKE56395.1"/>
    <property type="molecule type" value="Genomic_DNA"/>
</dbReference>
<dbReference type="Proteomes" id="UP001515943">
    <property type="component" value="Unassembled WGS sequence"/>
</dbReference>
<keyword evidence="3" id="KW-0804">Transcription</keyword>
<dbReference type="PANTHER" id="PTHR44688:SF16">
    <property type="entry name" value="DNA-BINDING TRANSCRIPTIONAL ACTIVATOR DEVR_DOSR"/>
    <property type="match status" value="1"/>
</dbReference>
<dbReference type="InterPro" id="IPR000792">
    <property type="entry name" value="Tscrpt_reg_LuxR_C"/>
</dbReference>
<gene>
    <name evidence="5" type="ORF">FXN61_05940</name>
</gene>
<name>A0ABX1FBW6_9PSEU</name>
<organism evidence="5 6">
    <name type="scientific">Lentzea indica</name>
    <dbReference type="NCBI Taxonomy" id="2604800"/>
    <lineage>
        <taxon>Bacteria</taxon>
        <taxon>Bacillati</taxon>
        <taxon>Actinomycetota</taxon>
        <taxon>Actinomycetes</taxon>
        <taxon>Pseudonocardiales</taxon>
        <taxon>Pseudonocardiaceae</taxon>
        <taxon>Lentzea</taxon>
    </lineage>
</organism>
<evidence type="ECO:0000313" key="6">
    <source>
        <dbReference type="Proteomes" id="UP001515943"/>
    </source>
</evidence>
<sequence length="262" mass="27735">MPSRSPGVTRGCLTVESDYINGADGRWRAGGRRGRAIEGWHPTIARLRVGHALLAAGEKEAAAAEMLSAAGGALLPKVPLVYRAEMYELLVQATGSAEWAEHASTAADQAGLAGCLGFADLAWAQVHQARGELAKAEERAARAVRRFDTAGQRLEEARARLTRGAALVSLGSRAEGEAELRRAQGLFAACGAPMPAQDGLDALTSRERQVAQLVGEGLTNRQVARQLRMAEKTVEGHLSRIFAKLGVRSRAGVAAQVGRLGR</sequence>
<feature type="domain" description="HTH luxR-type" evidence="4">
    <location>
        <begin position="196"/>
        <end position="261"/>
    </location>
</feature>
<dbReference type="CDD" id="cd06170">
    <property type="entry name" value="LuxR_C_like"/>
    <property type="match status" value="1"/>
</dbReference>
<evidence type="ECO:0000256" key="2">
    <source>
        <dbReference type="ARBA" id="ARBA00023125"/>
    </source>
</evidence>
<evidence type="ECO:0000256" key="1">
    <source>
        <dbReference type="ARBA" id="ARBA00023015"/>
    </source>
</evidence>
<reference evidence="5 6" key="1">
    <citation type="submission" date="2019-08" db="EMBL/GenBank/DDBJ databases">
        <title>Lentzea from Indian Himalayas.</title>
        <authorList>
            <person name="Mandal S."/>
            <person name="Mallick Gupta A."/>
            <person name="Maiti P.K."/>
            <person name="Sarkar J."/>
            <person name="Mandal S."/>
        </authorList>
    </citation>
    <scope>NUCLEOTIDE SEQUENCE [LARGE SCALE GENOMIC DNA]</scope>
    <source>
        <strain evidence="5 6">PSKA42</strain>
    </source>
</reference>
<evidence type="ECO:0000313" key="5">
    <source>
        <dbReference type="EMBL" id="NKE56395.1"/>
    </source>
</evidence>
<dbReference type="Gene3D" id="1.10.10.10">
    <property type="entry name" value="Winged helix-like DNA-binding domain superfamily/Winged helix DNA-binding domain"/>
    <property type="match status" value="1"/>
</dbReference>
<dbReference type="SUPFAM" id="SSF46894">
    <property type="entry name" value="C-terminal effector domain of the bipartite response regulators"/>
    <property type="match status" value="1"/>
</dbReference>
<proteinExistence type="predicted"/>
<dbReference type="InterPro" id="IPR016032">
    <property type="entry name" value="Sig_transdc_resp-reg_C-effctor"/>
</dbReference>
<evidence type="ECO:0000256" key="3">
    <source>
        <dbReference type="ARBA" id="ARBA00023163"/>
    </source>
</evidence>
<dbReference type="SMART" id="SM00421">
    <property type="entry name" value="HTH_LUXR"/>
    <property type="match status" value="1"/>
</dbReference>
<comment type="caution">
    <text evidence="5">The sequence shown here is derived from an EMBL/GenBank/DDBJ whole genome shotgun (WGS) entry which is preliminary data.</text>
</comment>